<keyword evidence="6 11" id="KW-0812">Transmembrane</keyword>
<keyword evidence="7 11" id="KW-1133">Transmembrane helix</keyword>
<dbReference type="EC" id="2.4.1.16" evidence="2"/>
<comment type="subcellular location">
    <subcellularLocation>
        <location evidence="1">Cell membrane</location>
        <topology evidence="1">Multi-pass membrane protein</topology>
    </subcellularLocation>
</comment>
<dbReference type="EMBL" id="JAULSV010000003">
    <property type="protein sequence ID" value="KAK0648195.1"/>
    <property type="molecule type" value="Genomic_DNA"/>
</dbReference>
<name>A0AA39YBV5_9PEZI</name>
<dbReference type="GO" id="GO:0004100">
    <property type="term" value="F:chitin synthase activity"/>
    <property type="evidence" value="ECO:0007669"/>
    <property type="project" value="UniProtKB-EC"/>
</dbReference>
<feature type="compositionally biased region" description="Polar residues" evidence="10">
    <location>
        <begin position="1"/>
        <end position="10"/>
    </location>
</feature>
<keyword evidence="4" id="KW-0328">Glycosyltransferase</keyword>
<keyword evidence="5" id="KW-0808">Transferase</keyword>
<dbReference type="InterPro" id="IPR004835">
    <property type="entry name" value="Chitin_synth"/>
</dbReference>
<evidence type="ECO:0000313" key="13">
    <source>
        <dbReference type="Proteomes" id="UP001174936"/>
    </source>
</evidence>
<evidence type="ECO:0000256" key="8">
    <source>
        <dbReference type="ARBA" id="ARBA00023136"/>
    </source>
</evidence>
<dbReference type="GO" id="GO:0005886">
    <property type="term" value="C:plasma membrane"/>
    <property type="evidence" value="ECO:0007669"/>
    <property type="project" value="UniProtKB-SubCell"/>
</dbReference>
<dbReference type="AlphaFoldDB" id="A0AA39YBV5"/>
<feature type="transmembrane region" description="Helical" evidence="11">
    <location>
        <begin position="596"/>
        <end position="619"/>
    </location>
</feature>
<sequence>MAVGDQSNLQGRGLTASGPVMNEKQPHDSSFEMADRPDQNASRPISTATSRSGVSNSDPPANLNPWTASTSGISHRSYASNASFVSTIAQEKAQLKWDNEEELKKASKTLLKMQKWSLFLGLIIINAVIIWVAFAYPESYYFTIVLLTCNTAFQVLMIFCICIVGTWTYGIKRLWKKKDNKPETPESMVYLLPCYNENLQELTRSLESLSIQKQVDDNAKFIMIVVDGNVKGPGMEKTTQEYLLQDILGPGQFCHFENGYRAHDGLYMAVDIQHGTYKGIPYLFVGKSQNMGKRDSLCFARSFLYHFNKRSNNIETMFNKELFDYMGTLLVQSGLENVDLLCGMDADTVFDENCIFEMLDVLRDDPTLVASCGHVCVDYDGRDWGMWSMYQGFEYSLTQGLRRTFQSVVTGKVNCLPGCCQLIKVTEETFGDYILREKFGYCPKPNDMMTTQIMGIYSEDSVHATTFFSLFPKTRTAQALRAKAFTIVPQNWKVFLSQRKRWSLGSVSNQFTMIFRPGILWIERLLSLVTVVTWAITPFTVAAIAHMIISFVRFGKNLFYNPAFLGLFALLCIKYVYSLALVFWLPRNTLERIQYVIGYIMHIIVGPFINLFIFLYSIYYSDDFKWGKTREVVGGDDLENGRMCHQ</sequence>
<proteinExistence type="predicted"/>
<evidence type="ECO:0000256" key="5">
    <source>
        <dbReference type="ARBA" id="ARBA00022679"/>
    </source>
</evidence>
<dbReference type="Proteomes" id="UP001174936">
    <property type="component" value="Unassembled WGS sequence"/>
</dbReference>
<evidence type="ECO:0000313" key="12">
    <source>
        <dbReference type="EMBL" id="KAK0648195.1"/>
    </source>
</evidence>
<comment type="caution">
    <text evidence="12">The sequence shown here is derived from an EMBL/GenBank/DDBJ whole genome shotgun (WGS) entry which is preliminary data.</text>
</comment>
<feature type="compositionally biased region" description="Polar residues" evidence="10">
    <location>
        <begin position="39"/>
        <end position="61"/>
    </location>
</feature>
<feature type="region of interest" description="Disordered" evidence="10">
    <location>
        <begin position="1"/>
        <end position="61"/>
    </location>
</feature>
<evidence type="ECO:0000256" key="11">
    <source>
        <dbReference type="SAM" id="Phobius"/>
    </source>
</evidence>
<keyword evidence="13" id="KW-1185">Reference proteome</keyword>
<dbReference type="GO" id="GO:0006031">
    <property type="term" value="P:chitin biosynthetic process"/>
    <property type="evidence" value="ECO:0007669"/>
    <property type="project" value="TreeGrafter"/>
</dbReference>
<evidence type="ECO:0000256" key="4">
    <source>
        <dbReference type="ARBA" id="ARBA00022676"/>
    </source>
</evidence>
<dbReference type="GO" id="GO:0031505">
    <property type="term" value="P:fungal-type cell wall organization"/>
    <property type="evidence" value="ECO:0007669"/>
    <property type="project" value="TreeGrafter"/>
</dbReference>
<protein>
    <recommendedName>
        <fullName evidence="2">chitin synthase</fullName>
        <ecNumber evidence="2">2.4.1.16</ecNumber>
    </recommendedName>
</protein>
<dbReference type="PANTHER" id="PTHR22914">
    <property type="entry name" value="CHITIN SYNTHASE"/>
    <property type="match status" value="1"/>
</dbReference>
<feature type="transmembrane region" description="Helical" evidence="11">
    <location>
        <begin position="525"/>
        <end position="551"/>
    </location>
</feature>
<feature type="transmembrane region" description="Helical" evidence="11">
    <location>
        <begin position="116"/>
        <end position="134"/>
    </location>
</feature>
<feature type="compositionally biased region" description="Basic and acidic residues" evidence="10">
    <location>
        <begin position="24"/>
        <end position="38"/>
    </location>
</feature>
<dbReference type="SUPFAM" id="SSF53448">
    <property type="entry name" value="Nucleotide-diphospho-sugar transferases"/>
    <property type="match status" value="1"/>
</dbReference>
<evidence type="ECO:0000256" key="10">
    <source>
        <dbReference type="SAM" id="MobiDB-lite"/>
    </source>
</evidence>
<dbReference type="GO" id="GO:0030428">
    <property type="term" value="C:cell septum"/>
    <property type="evidence" value="ECO:0007669"/>
    <property type="project" value="TreeGrafter"/>
</dbReference>
<evidence type="ECO:0000256" key="3">
    <source>
        <dbReference type="ARBA" id="ARBA00022475"/>
    </source>
</evidence>
<feature type="transmembrane region" description="Helical" evidence="11">
    <location>
        <begin position="140"/>
        <end position="169"/>
    </location>
</feature>
<dbReference type="PANTHER" id="PTHR22914:SF13">
    <property type="entry name" value="CHITIN SYNTHASE"/>
    <property type="match status" value="1"/>
</dbReference>
<organism evidence="12 13">
    <name type="scientific">Cercophora newfieldiana</name>
    <dbReference type="NCBI Taxonomy" id="92897"/>
    <lineage>
        <taxon>Eukaryota</taxon>
        <taxon>Fungi</taxon>
        <taxon>Dikarya</taxon>
        <taxon>Ascomycota</taxon>
        <taxon>Pezizomycotina</taxon>
        <taxon>Sordariomycetes</taxon>
        <taxon>Sordariomycetidae</taxon>
        <taxon>Sordariales</taxon>
        <taxon>Lasiosphaeriaceae</taxon>
        <taxon>Cercophora</taxon>
    </lineage>
</organism>
<evidence type="ECO:0000256" key="1">
    <source>
        <dbReference type="ARBA" id="ARBA00004651"/>
    </source>
</evidence>
<accession>A0AA39YBV5</accession>
<evidence type="ECO:0000256" key="6">
    <source>
        <dbReference type="ARBA" id="ARBA00022692"/>
    </source>
</evidence>
<keyword evidence="3" id="KW-1003">Cell membrane</keyword>
<evidence type="ECO:0000256" key="7">
    <source>
        <dbReference type="ARBA" id="ARBA00022989"/>
    </source>
</evidence>
<keyword evidence="9" id="KW-0325">Glycoprotein</keyword>
<keyword evidence="8 11" id="KW-0472">Membrane</keyword>
<dbReference type="InterPro" id="IPR029044">
    <property type="entry name" value="Nucleotide-diphossugar_trans"/>
</dbReference>
<dbReference type="Pfam" id="PF03142">
    <property type="entry name" value="Chitin_synth_2"/>
    <property type="match status" value="2"/>
</dbReference>
<feature type="transmembrane region" description="Helical" evidence="11">
    <location>
        <begin position="563"/>
        <end position="584"/>
    </location>
</feature>
<reference evidence="12" key="1">
    <citation type="submission" date="2023-06" db="EMBL/GenBank/DDBJ databases">
        <title>Genome-scale phylogeny and comparative genomics of the fungal order Sordariales.</title>
        <authorList>
            <consortium name="Lawrence Berkeley National Laboratory"/>
            <person name="Hensen N."/>
            <person name="Bonometti L."/>
            <person name="Westerberg I."/>
            <person name="Brannstrom I.O."/>
            <person name="Guillou S."/>
            <person name="Cros-Aarteil S."/>
            <person name="Calhoun S."/>
            <person name="Haridas S."/>
            <person name="Kuo A."/>
            <person name="Mondo S."/>
            <person name="Pangilinan J."/>
            <person name="Riley R."/>
            <person name="Labutti K."/>
            <person name="Andreopoulos B."/>
            <person name="Lipzen A."/>
            <person name="Chen C."/>
            <person name="Yanf M."/>
            <person name="Daum C."/>
            <person name="Ng V."/>
            <person name="Clum A."/>
            <person name="Steindorff A."/>
            <person name="Ohm R."/>
            <person name="Martin F."/>
            <person name="Silar P."/>
            <person name="Natvig D."/>
            <person name="Lalanne C."/>
            <person name="Gautier V."/>
            <person name="Ament-Velasquez S.L."/>
            <person name="Kruys A."/>
            <person name="Hutchinson M.I."/>
            <person name="Powell A.J."/>
            <person name="Barry K."/>
            <person name="Miller A.N."/>
            <person name="Grigoriev I.V."/>
            <person name="Debuchy R."/>
            <person name="Gladieux P."/>
            <person name="Thoren M.H."/>
            <person name="Johannesson H."/>
        </authorList>
    </citation>
    <scope>NUCLEOTIDE SEQUENCE</scope>
    <source>
        <strain evidence="12">SMH2532-1</strain>
    </source>
</reference>
<gene>
    <name evidence="12" type="ORF">B0T16DRAFT_455686</name>
</gene>
<evidence type="ECO:0000256" key="2">
    <source>
        <dbReference type="ARBA" id="ARBA00012543"/>
    </source>
</evidence>
<evidence type="ECO:0000256" key="9">
    <source>
        <dbReference type="ARBA" id="ARBA00023180"/>
    </source>
</evidence>